<feature type="disulfide bond" evidence="8">
    <location>
        <begin position="441"/>
        <end position="455"/>
    </location>
</feature>
<name>A0A077YVX9_TRITR</name>
<evidence type="ECO:0000259" key="11">
    <source>
        <dbReference type="PROSITE" id="PS50189"/>
    </source>
</evidence>
<gene>
    <name evidence="13" type="ORF">TTRE_0000018301</name>
</gene>
<dbReference type="PANTHER" id="PTHR10574">
    <property type="entry name" value="NETRIN/LAMININ-RELATED"/>
    <property type="match status" value="1"/>
</dbReference>
<dbReference type="GO" id="GO:0005576">
    <property type="term" value="C:extracellular region"/>
    <property type="evidence" value="ECO:0007669"/>
    <property type="project" value="UniProtKB-SubCell"/>
</dbReference>
<dbReference type="Pfam" id="PF24973">
    <property type="entry name" value="EGF_LMN_ATRN"/>
    <property type="match status" value="1"/>
</dbReference>
<feature type="chain" id="PRO_5001728183" evidence="9">
    <location>
        <begin position="23"/>
        <end position="627"/>
    </location>
</feature>
<dbReference type="Pfam" id="PF00055">
    <property type="entry name" value="Laminin_N"/>
    <property type="match status" value="1"/>
</dbReference>
<reference evidence="13" key="1">
    <citation type="submission" date="2014-01" db="EMBL/GenBank/DDBJ databases">
        <authorList>
            <person name="Aslett M."/>
        </authorList>
    </citation>
    <scope>NUCLEOTIDE SEQUENCE</scope>
</reference>
<keyword evidence="2" id="KW-0964">Secreted</keyword>
<evidence type="ECO:0000256" key="3">
    <source>
        <dbReference type="ARBA" id="ARBA00022729"/>
    </source>
</evidence>
<keyword evidence="4" id="KW-0677">Repeat</keyword>
<dbReference type="SMART" id="SM00136">
    <property type="entry name" value="LamNT"/>
    <property type="match status" value="1"/>
</dbReference>
<dbReference type="GO" id="GO:1902667">
    <property type="term" value="P:regulation of axon guidance"/>
    <property type="evidence" value="ECO:0007669"/>
    <property type="project" value="UniProtKB-ARBA"/>
</dbReference>
<evidence type="ECO:0000256" key="4">
    <source>
        <dbReference type="ARBA" id="ARBA00022737"/>
    </source>
</evidence>
<keyword evidence="7 8" id="KW-0424">Laminin EGF-like domain</keyword>
<dbReference type="PROSITE" id="PS50189">
    <property type="entry name" value="NTR"/>
    <property type="match status" value="1"/>
</dbReference>
<accession>A0A077YVX9</accession>
<dbReference type="FunFam" id="2.60.120.260:FF:000098">
    <property type="entry name" value="Netrin-A, isoform B"/>
    <property type="match status" value="1"/>
</dbReference>
<comment type="subcellular location">
    <subcellularLocation>
        <location evidence="1">Secreted</location>
    </subcellularLocation>
</comment>
<dbReference type="GO" id="GO:0048813">
    <property type="term" value="P:dendrite morphogenesis"/>
    <property type="evidence" value="ECO:0007669"/>
    <property type="project" value="UniProtKB-ARBA"/>
</dbReference>
<keyword evidence="6" id="KW-0325">Glycoprotein</keyword>
<dbReference type="Pfam" id="PF01759">
    <property type="entry name" value="NTR"/>
    <property type="match status" value="1"/>
</dbReference>
<dbReference type="AlphaFoldDB" id="A0A077YVX9"/>
<protein>
    <submittedName>
        <fullName evidence="13">Unc protein</fullName>
    </submittedName>
</protein>
<dbReference type="GO" id="GO:0005604">
    <property type="term" value="C:basement membrane"/>
    <property type="evidence" value="ECO:0007669"/>
    <property type="project" value="TreeGrafter"/>
</dbReference>
<evidence type="ECO:0000256" key="2">
    <source>
        <dbReference type="ARBA" id="ARBA00022525"/>
    </source>
</evidence>
<feature type="domain" description="Laminin N-terminal" evidence="12">
    <location>
        <begin position="44"/>
        <end position="288"/>
    </location>
</feature>
<evidence type="ECO:0000256" key="6">
    <source>
        <dbReference type="ARBA" id="ARBA00023180"/>
    </source>
</evidence>
<evidence type="ECO:0000313" key="13">
    <source>
        <dbReference type="EMBL" id="CDW51924.1"/>
    </source>
</evidence>
<keyword evidence="5 8" id="KW-1015">Disulfide bond</keyword>
<evidence type="ECO:0000259" key="12">
    <source>
        <dbReference type="PROSITE" id="PS51117"/>
    </source>
</evidence>
<dbReference type="FunFam" id="2.10.25.10:FF:000081">
    <property type="entry name" value="Netrin 1"/>
    <property type="match status" value="1"/>
</dbReference>
<dbReference type="SMART" id="SM00180">
    <property type="entry name" value="EGF_Lam"/>
    <property type="match status" value="3"/>
</dbReference>
<sequence>MQQRFGCPWAILLFALVAVGRAAYFSMFGLQKPAKDPCYNNRHEPIRCVPDFVNAAFGKPVVSSSTCGQKSPSSYCWWRRDEAKSTFHDECHQCPDGSTYAASRLTDLNNPQNVTCWVSEPSTDNLRNVTLTLSLGKKYEVTYISMQFCHHRPDSMVILKSMDYGRNWIPFQYYSSQCRRMYGRVSNVPLSRHNEQEALCTDAHSAAPLRGDRIAFATLEGRPSAFDFERSPVLQDWVTVTDIRVIFSRLNLDRSDLYGVGGNSTALGEVSNPRHYFYSMADLAVGGRCKCNGHASRCLVDKIGRLVCDCKHNTAGVDCEKCKPFHYDRPWGRATADDPHECVPCNCNLHARRCRFNMELYRMSGYKSGGMCINCRHNTAGVHCDYCKEGFYRDRKLAMTHRKACKPCNCHPVGALSKYCNQTTAQCPCKPGVTGVTCNQCAKGYQQSRSPVAPCVKIPETPVVDPYDTAKCPKCRAMPQRLNLKRLCRREYAIEAQVIAKEMVDGWLRYQLAIRTVFKRKPYSRLRRGEESIWIPEHNFQCRCPRLRLGKKYLIMGLGNTLNPNRPGIVLNKHTVFLPWKEGMEDRLRRLVHDEHQGLCAAFDDFKANGTVAATFSQRCFACTKVL</sequence>
<dbReference type="PROSITE" id="PS51117">
    <property type="entry name" value="LAMININ_NTER"/>
    <property type="match status" value="1"/>
</dbReference>
<dbReference type="FunFam" id="2.10.25.10:FF:000048">
    <property type="entry name" value="Netrin 3"/>
    <property type="match status" value="1"/>
</dbReference>
<evidence type="ECO:0000256" key="8">
    <source>
        <dbReference type="PROSITE-ProRule" id="PRU00460"/>
    </source>
</evidence>
<dbReference type="STRING" id="36087.A0A077YVX9"/>
<dbReference type="EMBL" id="HG805812">
    <property type="protein sequence ID" value="CDW51924.1"/>
    <property type="molecule type" value="Genomic_DNA"/>
</dbReference>
<keyword evidence="3 9" id="KW-0732">Signal</keyword>
<dbReference type="SUPFAM" id="SSF57196">
    <property type="entry name" value="EGF/Laminin"/>
    <property type="match status" value="2"/>
</dbReference>
<evidence type="ECO:0000256" key="9">
    <source>
        <dbReference type="SAM" id="SignalP"/>
    </source>
</evidence>
<feature type="disulfide bond" evidence="8">
    <location>
        <begin position="410"/>
        <end position="427"/>
    </location>
</feature>
<dbReference type="Gene3D" id="2.40.50.120">
    <property type="match status" value="1"/>
</dbReference>
<dbReference type="GO" id="GO:0008045">
    <property type="term" value="P:motor neuron axon guidance"/>
    <property type="evidence" value="ECO:0007669"/>
    <property type="project" value="TreeGrafter"/>
</dbReference>
<dbReference type="GO" id="GO:0009888">
    <property type="term" value="P:tissue development"/>
    <property type="evidence" value="ECO:0007669"/>
    <property type="project" value="TreeGrafter"/>
</dbReference>
<dbReference type="Proteomes" id="UP000030665">
    <property type="component" value="Unassembled WGS sequence"/>
</dbReference>
<dbReference type="InterPro" id="IPR002049">
    <property type="entry name" value="LE_dom"/>
</dbReference>
<evidence type="ECO:0000256" key="1">
    <source>
        <dbReference type="ARBA" id="ARBA00004613"/>
    </source>
</evidence>
<dbReference type="PROSITE" id="PS50027">
    <property type="entry name" value="EGF_LAM_2"/>
    <property type="match status" value="1"/>
</dbReference>
<dbReference type="Gene3D" id="2.10.25.10">
    <property type="entry name" value="Laminin"/>
    <property type="match status" value="2"/>
</dbReference>
<dbReference type="CDD" id="cd00055">
    <property type="entry name" value="EGF_Lam"/>
    <property type="match status" value="3"/>
</dbReference>
<dbReference type="OrthoDB" id="9972745at2759"/>
<dbReference type="Gene3D" id="2.60.120.260">
    <property type="entry name" value="Galactose-binding domain-like"/>
    <property type="match status" value="1"/>
</dbReference>
<dbReference type="SMART" id="SM00643">
    <property type="entry name" value="C345C"/>
    <property type="match status" value="1"/>
</dbReference>
<feature type="domain" description="Laminin EGF-like" evidence="10">
    <location>
        <begin position="408"/>
        <end position="457"/>
    </location>
</feature>
<dbReference type="InterPro" id="IPR056863">
    <property type="entry name" value="LMN_ATRN_NET-like_EGF"/>
</dbReference>
<evidence type="ECO:0000259" key="10">
    <source>
        <dbReference type="PROSITE" id="PS50027"/>
    </source>
</evidence>
<dbReference type="SUPFAM" id="SSF50242">
    <property type="entry name" value="TIMP-like"/>
    <property type="match status" value="1"/>
</dbReference>
<dbReference type="PANTHER" id="PTHR10574:SF365">
    <property type="entry name" value="NETRIN-A-RELATED"/>
    <property type="match status" value="1"/>
</dbReference>
<dbReference type="InterPro" id="IPR018933">
    <property type="entry name" value="Netrin_module_non-TIMP"/>
</dbReference>
<dbReference type="GO" id="GO:0009887">
    <property type="term" value="P:animal organ morphogenesis"/>
    <property type="evidence" value="ECO:0007669"/>
    <property type="project" value="TreeGrafter"/>
</dbReference>
<dbReference type="InterPro" id="IPR050440">
    <property type="entry name" value="Laminin/Netrin_ECM"/>
</dbReference>
<dbReference type="InterPro" id="IPR008211">
    <property type="entry name" value="Laminin_N"/>
</dbReference>
<dbReference type="PROSITE" id="PS01248">
    <property type="entry name" value="EGF_LAM_1"/>
    <property type="match status" value="2"/>
</dbReference>
<dbReference type="InterPro" id="IPR001134">
    <property type="entry name" value="Netrin_domain"/>
</dbReference>
<dbReference type="Pfam" id="PF00053">
    <property type="entry name" value="EGF_laminin"/>
    <property type="match status" value="2"/>
</dbReference>
<organism evidence="13 14">
    <name type="scientific">Trichuris trichiura</name>
    <name type="common">Whipworm</name>
    <name type="synonym">Trichocephalus trichiurus</name>
    <dbReference type="NCBI Taxonomy" id="36087"/>
    <lineage>
        <taxon>Eukaryota</taxon>
        <taxon>Metazoa</taxon>
        <taxon>Ecdysozoa</taxon>
        <taxon>Nematoda</taxon>
        <taxon>Enoplea</taxon>
        <taxon>Dorylaimia</taxon>
        <taxon>Trichinellida</taxon>
        <taxon>Trichuridae</taxon>
        <taxon>Trichuris</taxon>
    </lineage>
</organism>
<feature type="disulfide bond" evidence="8">
    <location>
        <begin position="408"/>
        <end position="420"/>
    </location>
</feature>
<keyword evidence="14" id="KW-1185">Reference proteome</keyword>
<dbReference type="InterPro" id="IPR008993">
    <property type="entry name" value="TIMP-like_OB-fold"/>
</dbReference>
<proteinExistence type="predicted"/>
<feature type="signal peptide" evidence="9">
    <location>
        <begin position="1"/>
        <end position="22"/>
    </location>
</feature>
<evidence type="ECO:0000256" key="7">
    <source>
        <dbReference type="ARBA" id="ARBA00023292"/>
    </source>
</evidence>
<feature type="disulfide bond" evidence="8">
    <location>
        <begin position="429"/>
        <end position="438"/>
    </location>
</feature>
<feature type="domain" description="NTR" evidence="11">
    <location>
        <begin position="472"/>
        <end position="600"/>
    </location>
</feature>
<dbReference type="CDD" id="cd03579">
    <property type="entry name" value="NTR_netrin-1_like"/>
    <property type="match status" value="1"/>
</dbReference>
<evidence type="ECO:0000256" key="5">
    <source>
        <dbReference type="ARBA" id="ARBA00023157"/>
    </source>
</evidence>
<evidence type="ECO:0000313" key="14">
    <source>
        <dbReference type="Proteomes" id="UP000030665"/>
    </source>
</evidence>
<reference evidence="13" key="2">
    <citation type="submission" date="2014-03" db="EMBL/GenBank/DDBJ databases">
        <title>The whipworm genome and dual-species transcriptomics of an intimate host-pathogen interaction.</title>
        <authorList>
            <person name="Foth B.J."/>
            <person name="Tsai I.J."/>
            <person name="Reid A.J."/>
            <person name="Bancroft A.J."/>
            <person name="Nichol S."/>
            <person name="Tracey A."/>
            <person name="Holroyd N."/>
            <person name="Cotton J.A."/>
            <person name="Stanley E.J."/>
            <person name="Zarowiecki M."/>
            <person name="Liu J.Z."/>
            <person name="Huckvale T."/>
            <person name="Cooper P.J."/>
            <person name="Grencis R.K."/>
            <person name="Berriman M."/>
        </authorList>
    </citation>
    <scope>NUCLEOTIDE SEQUENCE [LARGE SCALE GENOMIC DNA]</scope>
</reference>
<dbReference type="GO" id="GO:0030424">
    <property type="term" value="C:axon"/>
    <property type="evidence" value="ECO:0007669"/>
    <property type="project" value="UniProtKB-ARBA"/>
</dbReference>